<accession>A0A2M7E915</accession>
<dbReference type="NCBIfam" id="NF003160">
    <property type="entry name" value="PRK04135.1"/>
    <property type="match status" value="1"/>
</dbReference>
<proteinExistence type="inferred from homology"/>
<dbReference type="InterPro" id="IPR017850">
    <property type="entry name" value="Alkaline_phosphatase_core_sf"/>
</dbReference>
<dbReference type="InterPro" id="IPR006124">
    <property type="entry name" value="Metalloenzyme"/>
</dbReference>
<evidence type="ECO:0000256" key="2">
    <source>
        <dbReference type="ARBA" id="ARBA00002315"/>
    </source>
</evidence>
<dbReference type="PANTHER" id="PTHR31209">
    <property type="entry name" value="COFACTOR-INDEPENDENT PHOSPHOGLYCERATE MUTASE"/>
    <property type="match status" value="1"/>
</dbReference>
<comment type="pathway">
    <text evidence="3">Carbohydrate degradation.</text>
</comment>
<dbReference type="GO" id="GO:0046872">
    <property type="term" value="F:metal ion binding"/>
    <property type="evidence" value="ECO:0007669"/>
    <property type="project" value="InterPro"/>
</dbReference>
<gene>
    <name evidence="7" type="ORF">COS11_03350</name>
</gene>
<evidence type="ECO:0000259" key="6">
    <source>
        <dbReference type="Pfam" id="PF01676"/>
    </source>
</evidence>
<dbReference type="SUPFAM" id="SSF53649">
    <property type="entry name" value="Alkaline phosphatase-like"/>
    <property type="match status" value="1"/>
</dbReference>
<dbReference type="NCBIfam" id="TIGR00306">
    <property type="entry name" value="apgM"/>
    <property type="match status" value="1"/>
</dbReference>
<comment type="function">
    <text evidence="2">Catalyzes the interconversion of 2-phosphoglycerate and 3-phosphoglycerate.</text>
</comment>
<dbReference type="AlphaFoldDB" id="A0A2M7E915"/>
<comment type="catalytic activity">
    <reaction evidence="1">
        <text>(2R)-2-phosphoglycerate = (2R)-3-phosphoglycerate</text>
        <dbReference type="Rhea" id="RHEA:15901"/>
        <dbReference type="ChEBI" id="CHEBI:58272"/>
        <dbReference type="ChEBI" id="CHEBI:58289"/>
        <dbReference type="EC" id="5.4.2.12"/>
    </reaction>
</comment>
<evidence type="ECO:0000256" key="4">
    <source>
        <dbReference type="ARBA" id="ARBA00005524"/>
    </source>
</evidence>
<evidence type="ECO:0000313" key="7">
    <source>
        <dbReference type="EMBL" id="PIV64213.1"/>
    </source>
</evidence>
<evidence type="ECO:0000313" key="8">
    <source>
        <dbReference type="Proteomes" id="UP000228886"/>
    </source>
</evidence>
<protein>
    <submittedName>
        <fullName evidence="7">Phosphoglycerate mutase</fullName>
    </submittedName>
</protein>
<evidence type="ECO:0000256" key="5">
    <source>
        <dbReference type="ARBA" id="ARBA00023152"/>
    </source>
</evidence>
<comment type="caution">
    <text evidence="7">The sequence shown here is derived from an EMBL/GenBank/DDBJ whole genome shotgun (WGS) entry which is preliminary data.</text>
</comment>
<dbReference type="GO" id="GO:0004619">
    <property type="term" value="F:phosphoglycerate mutase activity"/>
    <property type="evidence" value="ECO:0007669"/>
    <property type="project" value="UniProtKB-EC"/>
</dbReference>
<evidence type="ECO:0000256" key="3">
    <source>
        <dbReference type="ARBA" id="ARBA00004921"/>
    </source>
</evidence>
<feature type="domain" description="Metalloenzyme" evidence="6">
    <location>
        <begin position="16"/>
        <end position="390"/>
    </location>
</feature>
<evidence type="ECO:0000256" key="1">
    <source>
        <dbReference type="ARBA" id="ARBA00000370"/>
    </source>
</evidence>
<dbReference type="InterPro" id="IPR042253">
    <property type="entry name" value="Pglycerate_mutase_ApgM_sf"/>
</dbReference>
<sequence>MENNILRDLVQKNSSRIVLLVIDGLGGLPINGKTELEAAKTPNLDRLASKGSCGLSEAVAPGITPGSGPAHLALFGYDPIKYQIGRGVLEALGIGEELEPSDLAARGNFANIDEEGIITDRRAGRISTARNKELCVLLQKKISALEEVKLSFKAVKEHRCVVLLKGKDLVEGISDTDPQKEGEKTKEAIPLIKEAKKTASLVNKLTKRINEVLKGEASANTVLLRGISKIPHLPSFQEKYLLRSACIATYPMYRGLAKLVGMEILPTGETIKDEIETLKENFQNYDFFYLHIKKGDSYGEDGNFEKKVFVIEEVDTFIPEIEQLHPDVLVITGDHSTPSLLKGHSWHPNPFLLLSKNCLPDNLSNFSERSCCQGSLGKFPATQAMVLMLANSLRLKKFGA</sequence>
<dbReference type="CDD" id="cd16011">
    <property type="entry name" value="iPGM_like"/>
    <property type="match status" value="1"/>
</dbReference>
<dbReference type="EMBL" id="PETL01000163">
    <property type="protein sequence ID" value="PIV64213.1"/>
    <property type="molecule type" value="Genomic_DNA"/>
</dbReference>
<reference evidence="8" key="1">
    <citation type="submission" date="2017-09" db="EMBL/GenBank/DDBJ databases">
        <title>Depth-based differentiation of microbial function through sediment-hosted aquifers and enrichment of novel symbionts in the deep terrestrial subsurface.</title>
        <authorList>
            <person name="Probst A.J."/>
            <person name="Ladd B."/>
            <person name="Jarett J.K."/>
            <person name="Geller-Mcgrath D.E."/>
            <person name="Sieber C.M.K."/>
            <person name="Emerson J.B."/>
            <person name="Anantharaman K."/>
            <person name="Thomas B.C."/>
            <person name="Malmstrom R."/>
            <person name="Stieglmeier M."/>
            <person name="Klingl A."/>
            <person name="Woyke T."/>
            <person name="Ryan C.M."/>
            <person name="Banfield J.F."/>
        </authorList>
    </citation>
    <scope>NUCLEOTIDE SEQUENCE [LARGE SCALE GENOMIC DNA]</scope>
</reference>
<dbReference type="PIRSF" id="PIRSF006392">
    <property type="entry name" value="IPGAM_arch"/>
    <property type="match status" value="1"/>
</dbReference>
<organism evidence="7 8">
    <name type="scientific">bacterium (Candidatus Ratteibacteria) CG01_land_8_20_14_3_00_40_19</name>
    <dbReference type="NCBI Taxonomy" id="2014290"/>
    <lineage>
        <taxon>Bacteria</taxon>
        <taxon>Candidatus Ratteibacteria</taxon>
    </lineage>
</organism>
<name>A0A2M7E915_9BACT</name>
<dbReference type="InterPro" id="IPR004456">
    <property type="entry name" value="Pglycerate_mutase_ApgM"/>
</dbReference>
<dbReference type="Proteomes" id="UP000228886">
    <property type="component" value="Unassembled WGS sequence"/>
</dbReference>
<keyword evidence="5" id="KW-0324">Glycolysis</keyword>
<dbReference type="Pfam" id="PF10143">
    <property type="entry name" value="PhosphMutase"/>
    <property type="match status" value="1"/>
</dbReference>
<dbReference type="Pfam" id="PF01676">
    <property type="entry name" value="Metalloenzyme"/>
    <property type="match status" value="1"/>
</dbReference>
<dbReference type="GO" id="GO:0006096">
    <property type="term" value="P:glycolytic process"/>
    <property type="evidence" value="ECO:0007669"/>
    <property type="project" value="UniProtKB-KW"/>
</dbReference>
<dbReference type="PANTHER" id="PTHR31209:SF0">
    <property type="entry name" value="METALLOENZYME DOMAIN-CONTAINING PROTEIN"/>
    <property type="match status" value="1"/>
</dbReference>
<dbReference type="Gene3D" id="3.40.720.10">
    <property type="entry name" value="Alkaline Phosphatase, subunit A"/>
    <property type="match status" value="2"/>
</dbReference>
<comment type="similarity">
    <text evidence="4">Belongs to the BPG-independent phosphoglycerate mutase family. A-PGAM subfamily.</text>
</comment>
<dbReference type="Gene3D" id="3.30.70.2130">
    <property type="entry name" value="Metalloenzyme domain"/>
    <property type="match status" value="1"/>
</dbReference>